<dbReference type="Gene3D" id="1.10.260.40">
    <property type="entry name" value="lambda repressor-like DNA-binding domains"/>
    <property type="match status" value="1"/>
</dbReference>
<dbReference type="PROSITE" id="PS50943">
    <property type="entry name" value="HTH_CROC1"/>
    <property type="match status" value="1"/>
</dbReference>
<sequence>MLFYASFSLRLEKKMDIYERLQYLCKMKGTTIKQMEIDNGMTKGHAFKWKKSTPTYEYLLKLSEYFGVSTDYILTGEQSGVSKESHYDVETEMLARELQKNKELRAIFDVAKGMPKERLDAFYNLLKDLK</sequence>
<dbReference type="EMBL" id="BK014952">
    <property type="protein sequence ID" value="DAD84093.1"/>
    <property type="molecule type" value="Genomic_DNA"/>
</dbReference>
<protein>
    <submittedName>
        <fullName evidence="2">Repressor protein</fullName>
    </submittedName>
</protein>
<dbReference type="InterPro" id="IPR010982">
    <property type="entry name" value="Lambda_DNA-bd_dom_sf"/>
</dbReference>
<organism evidence="2">
    <name type="scientific">Podoviridae sp. ctoqT5</name>
    <dbReference type="NCBI Taxonomy" id="2826577"/>
    <lineage>
        <taxon>Viruses</taxon>
        <taxon>Duplodnaviria</taxon>
        <taxon>Heunggongvirae</taxon>
        <taxon>Uroviricota</taxon>
        <taxon>Caudoviricetes</taxon>
    </lineage>
</organism>
<reference evidence="2" key="1">
    <citation type="journal article" date="2021" name="Proc. Natl. Acad. Sci. U.S.A.">
        <title>A Catalog of Tens of Thousands of Viruses from Human Metagenomes Reveals Hidden Associations with Chronic Diseases.</title>
        <authorList>
            <person name="Tisza M.J."/>
            <person name="Buck C.B."/>
        </authorList>
    </citation>
    <scope>NUCLEOTIDE SEQUENCE</scope>
    <source>
        <strain evidence="2">CtoqT5</strain>
    </source>
</reference>
<dbReference type="SUPFAM" id="SSF47413">
    <property type="entry name" value="lambda repressor-like DNA-binding domains"/>
    <property type="match status" value="1"/>
</dbReference>
<name>A0A8S5MNZ6_9CAUD</name>
<evidence type="ECO:0000259" key="1">
    <source>
        <dbReference type="PROSITE" id="PS50943"/>
    </source>
</evidence>
<proteinExistence type="predicted"/>
<dbReference type="InterPro" id="IPR001387">
    <property type="entry name" value="Cro/C1-type_HTH"/>
</dbReference>
<dbReference type="GO" id="GO:0003677">
    <property type="term" value="F:DNA binding"/>
    <property type="evidence" value="ECO:0007669"/>
    <property type="project" value="InterPro"/>
</dbReference>
<evidence type="ECO:0000313" key="2">
    <source>
        <dbReference type="EMBL" id="DAD84093.1"/>
    </source>
</evidence>
<feature type="domain" description="HTH cro/C1-type" evidence="1">
    <location>
        <begin position="51"/>
        <end position="73"/>
    </location>
</feature>
<accession>A0A8S5MNZ6</accession>